<evidence type="ECO:0000259" key="1">
    <source>
        <dbReference type="Pfam" id="PF13280"/>
    </source>
</evidence>
<evidence type="ECO:0000313" key="3">
    <source>
        <dbReference type="EMBL" id="QEA06730.1"/>
    </source>
</evidence>
<proteinExistence type="predicted"/>
<dbReference type="InterPro" id="IPR057727">
    <property type="entry name" value="WCX_dom"/>
</dbReference>
<feature type="domain" description="WYL" evidence="1">
    <location>
        <begin position="150"/>
        <end position="217"/>
    </location>
</feature>
<dbReference type="PANTHER" id="PTHR34580">
    <property type="match status" value="1"/>
</dbReference>
<dbReference type="Pfam" id="PF25583">
    <property type="entry name" value="WCX"/>
    <property type="match status" value="1"/>
</dbReference>
<evidence type="ECO:0000259" key="2">
    <source>
        <dbReference type="Pfam" id="PF25583"/>
    </source>
</evidence>
<feature type="domain" description="WCX" evidence="2">
    <location>
        <begin position="248"/>
        <end position="325"/>
    </location>
</feature>
<dbReference type="PROSITE" id="PS52050">
    <property type="entry name" value="WYL"/>
    <property type="match status" value="1"/>
</dbReference>
<name>A0A5B8RD13_9ZZZZ</name>
<dbReference type="AlphaFoldDB" id="A0A5B8RD13"/>
<protein>
    <submittedName>
        <fullName evidence="3">Uncharacterized protein</fullName>
    </submittedName>
</protein>
<gene>
    <name evidence="3" type="ORF">KBTEX_03071</name>
</gene>
<dbReference type="PANTHER" id="PTHR34580:SF1">
    <property type="entry name" value="PROTEIN PAFC"/>
    <property type="match status" value="1"/>
</dbReference>
<dbReference type="InterPro" id="IPR026881">
    <property type="entry name" value="WYL_dom"/>
</dbReference>
<reference evidence="3" key="1">
    <citation type="submission" date="2019-06" db="EMBL/GenBank/DDBJ databases">
        <authorList>
            <person name="Murdoch R.W."/>
            <person name="Fathepure B."/>
        </authorList>
    </citation>
    <scope>NUCLEOTIDE SEQUENCE</scope>
</reference>
<dbReference type="InterPro" id="IPR051534">
    <property type="entry name" value="CBASS_pafABC_assoc_protein"/>
</dbReference>
<accession>A0A5B8RD13</accession>
<dbReference type="EMBL" id="MN079165">
    <property type="protein sequence ID" value="QEA06730.1"/>
    <property type="molecule type" value="Genomic_DNA"/>
</dbReference>
<dbReference type="Pfam" id="PF13280">
    <property type="entry name" value="WYL"/>
    <property type="match status" value="1"/>
</dbReference>
<sequence length="329" mass="36983">MAEAITRQWWMLQRIPRAPRKISANALAEELAAAGYPVSRRTVERDLRTLSAVLPLISDERSRPFGWSWADGAATISIPAMTPQAALVLRMAREHLTRVLPGNTLETLAPQFEQARRALAHAPEGLASWPDKVRTVSRGQPLIPPAIATETLETVYAALQSGHQLAIRYRRRREPRVRDYVAHPLGVVLRDGMVTLVATLFHYRNPVQLHLHRVLQANALTEPARVPTDFDLDAWLARDPLGFRLGERLHLRMRMAVEPAKHLEETPLSRDQVIGPVENGWREITATVEDTVQLRWWLLGFGPRVEVLGPDALRGEIIGELKRAVATYG</sequence>
<organism evidence="3">
    <name type="scientific">uncultured organism</name>
    <dbReference type="NCBI Taxonomy" id="155900"/>
    <lineage>
        <taxon>unclassified sequences</taxon>
        <taxon>environmental samples</taxon>
    </lineage>
</organism>